<dbReference type="EMBL" id="VSSQ01023320">
    <property type="protein sequence ID" value="MPM70170.1"/>
    <property type="molecule type" value="Genomic_DNA"/>
</dbReference>
<accession>A0A645BXF7</accession>
<reference evidence="1" key="1">
    <citation type="submission" date="2019-08" db="EMBL/GenBank/DDBJ databases">
        <authorList>
            <person name="Kucharzyk K."/>
            <person name="Murdoch R.W."/>
            <person name="Higgins S."/>
            <person name="Loffler F."/>
        </authorList>
    </citation>
    <scope>NUCLEOTIDE SEQUENCE</scope>
</reference>
<comment type="caution">
    <text evidence="1">The sequence shown here is derived from an EMBL/GenBank/DDBJ whole genome shotgun (WGS) entry which is preliminary data.</text>
</comment>
<dbReference type="InterPro" id="IPR037171">
    <property type="entry name" value="NagB/RpiA_transferase-like"/>
</dbReference>
<dbReference type="Gene3D" id="3.40.1080.10">
    <property type="entry name" value="Glutaconate Coenzyme A-transferase"/>
    <property type="match status" value="1"/>
</dbReference>
<organism evidence="1">
    <name type="scientific">bioreactor metagenome</name>
    <dbReference type="NCBI Taxonomy" id="1076179"/>
    <lineage>
        <taxon>unclassified sequences</taxon>
        <taxon>metagenomes</taxon>
        <taxon>ecological metagenomes</taxon>
    </lineage>
</organism>
<dbReference type="AlphaFoldDB" id="A0A645BXF7"/>
<evidence type="ECO:0000313" key="1">
    <source>
        <dbReference type="EMBL" id="MPM70170.1"/>
    </source>
</evidence>
<dbReference type="SUPFAM" id="SSF100950">
    <property type="entry name" value="NagB/RpiA/CoA transferase-like"/>
    <property type="match status" value="1"/>
</dbReference>
<gene>
    <name evidence="1" type="ORF">SDC9_117123</name>
</gene>
<sequence length="63" mass="7265">MYRGEMILKSIHPDADIELVAKNTGFPIRYLNIESTPPPTGEEMIALREIDPHDLRNIEFRSL</sequence>
<proteinExistence type="predicted"/>
<protein>
    <submittedName>
        <fullName evidence="1">Uncharacterized protein</fullName>
    </submittedName>
</protein>
<name>A0A645BXF7_9ZZZZ</name>